<sequence length="349" mass="38826">MGRKSFHQLLQRYLDGRCSPAEEQLVDHWYRLLDDGNEQFGINPSNLHTIEDALWKKIHDQVNDAQAAANENVRSMTPYRRIRYGLAIAAAAILLIVGGTAAYLRLVCYPVVPTFTSGTAKVDSNIVLVKNDTEHRMNIILSDESLVELYPEASLEYPKRFTEGRREVRLVGNAFFSVVANKSNPFWVFHEGMITKVLGTKFKIMAPKGNAKGEVIVYSGKVDVFYNAGSRNIVERILSTPPKASVTTNQKAVLMPKSLKETVTENPLPVSERGDAICRGPFHDIPMTALAETLSELYALDVVADNGLSHITFTGDISGIGLFKQLDIICMVTDTRYEVIGTTIFLKDK</sequence>
<dbReference type="RefSeq" id="WP_090626607.1">
    <property type="nucleotide sequence ID" value="NZ_FOQO01000004.1"/>
</dbReference>
<keyword evidence="1" id="KW-1133">Transmembrane helix</keyword>
<evidence type="ECO:0000259" key="2">
    <source>
        <dbReference type="Pfam" id="PF04773"/>
    </source>
</evidence>
<dbReference type="Pfam" id="PF16344">
    <property type="entry name" value="FecR_C"/>
    <property type="match status" value="1"/>
</dbReference>
<dbReference type="OrthoDB" id="645173at2"/>
<keyword evidence="5" id="KW-1185">Reference proteome</keyword>
<feature type="domain" description="Protein FecR C-terminal" evidence="3">
    <location>
        <begin position="282"/>
        <end position="345"/>
    </location>
</feature>
<name>A0A1I3J9W9_9SPHI</name>
<dbReference type="STRING" id="1477437.SAMN05444682_104370"/>
<keyword evidence="1" id="KW-0812">Transmembrane</keyword>
<dbReference type="Gene3D" id="3.55.50.30">
    <property type="match status" value="1"/>
</dbReference>
<evidence type="ECO:0000259" key="3">
    <source>
        <dbReference type="Pfam" id="PF16344"/>
    </source>
</evidence>
<dbReference type="PANTHER" id="PTHR30273">
    <property type="entry name" value="PERIPLASMIC SIGNAL SENSOR AND SIGMA FACTOR ACTIVATOR FECR-RELATED"/>
    <property type="match status" value="1"/>
</dbReference>
<protein>
    <submittedName>
        <fullName evidence="4">FecR family protein</fullName>
    </submittedName>
</protein>
<organism evidence="4 5">
    <name type="scientific">Parapedobacter indicus</name>
    <dbReference type="NCBI Taxonomy" id="1477437"/>
    <lineage>
        <taxon>Bacteria</taxon>
        <taxon>Pseudomonadati</taxon>
        <taxon>Bacteroidota</taxon>
        <taxon>Sphingobacteriia</taxon>
        <taxon>Sphingobacteriales</taxon>
        <taxon>Sphingobacteriaceae</taxon>
        <taxon>Parapedobacter</taxon>
    </lineage>
</organism>
<gene>
    <name evidence="4" type="ORF">SAMN05444682_104370</name>
</gene>
<dbReference type="PANTHER" id="PTHR30273:SF2">
    <property type="entry name" value="PROTEIN FECR"/>
    <property type="match status" value="1"/>
</dbReference>
<dbReference type="AlphaFoldDB" id="A0A1I3J9W9"/>
<dbReference type="InterPro" id="IPR012373">
    <property type="entry name" value="Ferrdict_sens_TM"/>
</dbReference>
<reference evidence="4 5" key="1">
    <citation type="submission" date="2016-10" db="EMBL/GenBank/DDBJ databases">
        <authorList>
            <person name="de Groot N.N."/>
        </authorList>
    </citation>
    <scope>NUCLEOTIDE SEQUENCE [LARGE SCALE GENOMIC DNA]</scope>
    <source>
        <strain evidence="4 5">RK1</strain>
    </source>
</reference>
<proteinExistence type="predicted"/>
<evidence type="ECO:0000256" key="1">
    <source>
        <dbReference type="SAM" id="Phobius"/>
    </source>
</evidence>
<dbReference type="InterPro" id="IPR006860">
    <property type="entry name" value="FecR"/>
</dbReference>
<keyword evidence="1" id="KW-0472">Membrane</keyword>
<dbReference type="Gene3D" id="2.60.120.1440">
    <property type="match status" value="1"/>
</dbReference>
<evidence type="ECO:0000313" key="4">
    <source>
        <dbReference type="EMBL" id="SFI56993.1"/>
    </source>
</evidence>
<feature type="domain" description="FecR protein" evidence="2">
    <location>
        <begin position="133"/>
        <end position="222"/>
    </location>
</feature>
<accession>A0A1I3J9W9</accession>
<evidence type="ECO:0000313" key="5">
    <source>
        <dbReference type="Proteomes" id="UP000198670"/>
    </source>
</evidence>
<dbReference type="Proteomes" id="UP000198670">
    <property type="component" value="Unassembled WGS sequence"/>
</dbReference>
<dbReference type="InterPro" id="IPR032508">
    <property type="entry name" value="FecR_C"/>
</dbReference>
<dbReference type="GO" id="GO:0016989">
    <property type="term" value="F:sigma factor antagonist activity"/>
    <property type="evidence" value="ECO:0007669"/>
    <property type="project" value="TreeGrafter"/>
</dbReference>
<dbReference type="EMBL" id="FOQO01000004">
    <property type="protein sequence ID" value="SFI56993.1"/>
    <property type="molecule type" value="Genomic_DNA"/>
</dbReference>
<feature type="transmembrane region" description="Helical" evidence="1">
    <location>
        <begin position="84"/>
        <end position="104"/>
    </location>
</feature>
<dbReference type="Pfam" id="PF04773">
    <property type="entry name" value="FecR"/>
    <property type="match status" value="1"/>
</dbReference>